<gene>
    <name evidence="2" type="ORF">GJR96_02760</name>
</gene>
<evidence type="ECO:0000256" key="1">
    <source>
        <dbReference type="SAM" id="Phobius"/>
    </source>
</evidence>
<name>A0A6A8GDL6_9EURY</name>
<organism evidence="2 3">
    <name type="scientific">Haloferax litoreum</name>
    <dbReference type="NCBI Taxonomy" id="2666140"/>
    <lineage>
        <taxon>Archaea</taxon>
        <taxon>Methanobacteriati</taxon>
        <taxon>Methanobacteriota</taxon>
        <taxon>Stenosarchaea group</taxon>
        <taxon>Halobacteria</taxon>
        <taxon>Halobacteriales</taxon>
        <taxon>Haloferacaceae</taxon>
        <taxon>Haloferax</taxon>
    </lineage>
</organism>
<keyword evidence="1" id="KW-1133">Transmembrane helix</keyword>
<comment type="caution">
    <text evidence="2">The sequence shown here is derived from an EMBL/GenBank/DDBJ whole genome shotgun (WGS) entry which is preliminary data.</text>
</comment>
<sequence>MSGDSTDTHPARKIDREELKHKLGELNEDVPALTRRVLATEFPEVEPQTVGNNLDDLAEDEEICRFNDGNTKLYWYPRRHDEGGTVTYSELIDESIDWEEIDMTTIPKEVAQEIAAERLPYYQPRSFWTQTTHASQLGVMIAFGMVILGIGGLVGGTLGLGQSTAAGIFQAGLWLSLFAMVGFVVSIVLDNLAAQGHLPVNPFSRFQS</sequence>
<dbReference type="RefSeq" id="WP_151161537.1">
    <property type="nucleotide sequence ID" value="NZ_WKJO01000001.1"/>
</dbReference>
<keyword evidence="1" id="KW-0472">Membrane</keyword>
<protein>
    <submittedName>
        <fullName evidence="2">Uncharacterized protein</fullName>
    </submittedName>
</protein>
<evidence type="ECO:0000313" key="3">
    <source>
        <dbReference type="Proteomes" id="UP000439022"/>
    </source>
</evidence>
<dbReference type="AlphaFoldDB" id="A0A6A8GDL6"/>
<evidence type="ECO:0000313" key="2">
    <source>
        <dbReference type="EMBL" id="MRX20886.1"/>
    </source>
</evidence>
<reference evidence="2 3" key="1">
    <citation type="submission" date="2019-11" db="EMBL/GenBank/DDBJ databases">
        <title>Whole genome sequence of Haloferax sp. MBLA0076.</title>
        <authorList>
            <person name="Seo M.-J."/>
            <person name="Cho E.-S."/>
        </authorList>
    </citation>
    <scope>NUCLEOTIDE SEQUENCE [LARGE SCALE GENOMIC DNA]</scope>
    <source>
        <strain evidence="2 3">MBLA0076</strain>
    </source>
</reference>
<keyword evidence="1" id="KW-0812">Transmembrane</keyword>
<accession>A0A6A8GDL6</accession>
<feature type="transmembrane region" description="Helical" evidence="1">
    <location>
        <begin position="167"/>
        <end position="189"/>
    </location>
</feature>
<dbReference type="EMBL" id="WKJO01000001">
    <property type="protein sequence ID" value="MRX20886.1"/>
    <property type="molecule type" value="Genomic_DNA"/>
</dbReference>
<feature type="transmembrane region" description="Helical" evidence="1">
    <location>
        <begin position="137"/>
        <end position="161"/>
    </location>
</feature>
<proteinExistence type="predicted"/>
<keyword evidence="3" id="KW-1185">Reference proteome</keyword>
<dbReference type="Proteomes" id="UP000439022">
    <property type="component" value="Unassembled WGS sequence"/>
</dbReference>